<evidence type="ECO:0000313" key="2">
    <source>
        <dbReference type="EMBL" id="KZN11005.1"/>
    </source>
</evidence>
<organism evidence="2">
    <name type="scientific">Daucus carota subsp. sativus</name>
    <name type="common">Carrot</name>
    <dbReference type="NCBI Taxonomy" id="79200"/>
    <lineage>
        <taxon>Eukaryota</taxon>
        <taxon>Viridiplantae</taxon>
        <taxon>Streptophyta</taxon>
        <taxon>Embryophyta</taxon>
        <taxon>Tracheophyta</taxon>
        <taxon>Spermatophyta</taxon>
        <taxon>Magnoliopsida</taxon>
        <taxon>eudicotyledons</taxon>
        <taxon>Gunneridae</taxon>
        <taxon>Pentapetalae</taxon>
        <taxon>asterids</taxon>
        <taxon>campanulids</taxon>
        <taxon>Apiales</taxon>
        <taxon>Apiaceae</taxon>
        <taxon>Apioideae</taxon>
        <taxon>Scandiceae</taxon>
        <taxon>Daucinae</taxon>
        <taxon>Daucus</taxon>
        <taxon>Daucus sect. Daucus</taxon>
    </lineage>
</organism>
<dbReference type="KEGG" id="dcr:108223416"/>
<evidence type="ECO:0000313" key="4">
    <source>
        <dbReference type="Proteomes" id="UP000077755"/>
    </source>
</evidence>
<keyword evidence="1" id="KW-1133">Transmembrane helix</keyword>
<name>A0A166ID35_DAUCS</name>
<evidence type="ECO:0000256" key="1">
    <source>
        <dbReference type="SAM" id="Phobius"/>
    </source>
</evidence>
<dbReference type="EMBL" id="LNRQ01000001">
    <property type="protein sequence ID" value="KZN11005.1"/>
    <property type="molecule type" value="Genomic_DNA"/>
</dbReference>
<keyword evidence="1" id="KW-0812">Transmembrane</keyword>
<reference evidence="2" key="1">
    <citation type="journal article" date="2016" name="Nat. Genet.">
        <title>A high-quality carrot genome assembly provides new insights into carotenoid accumulation and asterid genome evolution.</title>
        <authorList>
            <person name="Iorizzo M."/>
            <person name="Ellison S."/>
            <person name="Senalik D."/>
            <person name="Zeng P."/>
            <person name="Satapoomin P."/>
            <person name="Huang J."/>
            <person name="Bowman M."/>
            <person name="Iovene M."/>
            <person name="Sanseverino W."/>
            <person name="Cavagnaro P."/>
            <person name="Yildiz M."/>
            <person name="Macko-Podgorni A."/>
            <person name="Moranska E."/>
            <person name="Grzebelus E."/>
            <person name="Grzebelus D."/>
            <person name="Ashrafi H."/>
            <person name="Zheng Z."/>
            <person name="Cheng S."/>
            <person name="Spooner D."/>
            <person name="Van Deynze A."/>
            <person name="Simon P."/>
        </authorList>
    </citation>
    <scope>NUCLEOTIDE SEQUENCE [LARGE SCALE GENOMIC DNA]</scope>
    <source>
        <tissue evidence="2">Leaf</tissue>
    </source>
</reference>
<dbReference type="PANTHER" id="PTHR33640:SF8">
    <property type="entry name" value="TRANSMEMBRANE PROTEIN"/>
    <property type="match status" value="1"/>
</dbReference>
<keyword evidence="1" id="KW-0472">Membrane</keyword>
<protein>
    <recommendedName>
        <fullName evidence="5">DUF4408 domain-containing protein</fullName>
    </recommendedName>
</protein>
<accession>A0A166ID35</accession>
<dbReference type="PANTHER" id="PTHR33640">
    <property type="entry name" value="TRANSMEMBRANE PROTEIN"/>
    <property type="match status" value="1"/>
</dbReference>
<dbReference type="OMA" id="GYRRCET"/>
<evidence type="ECO:0000313" key="3">
    <source>
        <dbReference type="EMBL" id="WOG84695.1"/>
    </source>
</evidence>
<evidence type="ECO:0008006" key="5">
    <source>
        <dbReference type="Google" id="ProtNLM"/>
    </source>
</evidence>
<dbReference type="Proteomes" id="UP000077755">
    <property type="component" value="Chromosome 1"/>
</dbReference>
<reference evidence="3" key="2">
    <citation type="submission" date="2022-03" db="EMBL/GenBank/DDBJ databases">
        <title>Draft title - Genomic analysis of global carrot germplasm unveils the trajectory of domestication and the origin of high carotenoid orange carrot.</title>
        <authorList>
            <person name="Iorizzo M."/>
            <person name="Ellison S."/>
            <person name="Senalik D."/>
            <person name="Macko-Podgorni A."/>
            <person name="Grzebelus D."/>
            <person name="Bostan H."/>
            <person name="Rolling W."/>
            <person name="Curaba J."/>
            <person name="Simon P."/>
        </authorList>
    </citation>
    <scope>NUCLEOTIDE SEQUENCE</scope>
    <source>
        <tissue evidence="3">Leaf</tissue>
    </source>
</reference>
<proteinExistence type="predicted"/>
<dbReference type="AlphaFoldDB" id="A0A166ID35"/>
<dbReference type="STRING" id="79200.A0A166ID35"/>
<dbReference type="OrthoDB" id="1095087at2759"/>
<dbReference type="Gramene" id="KZN11005">
    <property type="protein sequence ID" value="KZN11005"/>
    <property type="gene ID" value="DCAR_003661"/>
</dbReference>
<feature type="transmembrane region" description="Helical" evidence="1">
    <location>
        <begin position="20"/>
        <end position="40"/>
    </location>
</feature>
<feature type="transmembrane region" description="Helical" evidence="1">
    <location>
        <begin position="60"/>
        <end position="83"/>
    </location>
</feature>
<gene>
    <name evidence="2" type="ORF">DCAR_003661</name>
    <name evidence="3" type="ORF">DCAR_0103879</name>
</gene>
<sequence>MNSIDIKVEKANAMLRYKRLEKITALFRLMEVCMFLFIISRLSTHLPLALKVSADCIHSLYITIFSPAFLFILGNAIVLVLVFNSGHLSAQETKNFSHTTEFCTQYVESCVNRVEEVEKQGEEAVSDMCSSSEDGKMLRRPSESLMKYQHRDFGKKLGPTVTENGRKFRNHDERTLESPAMVRKSGDHRVSAQNFSAKCYAEDEMSGEEFRHAVEAFIARQQKFLREEFSSIVAYGN</sequence>
<keyword evidence="4" id="KW-1185">Reference proteome</keyword>
<dbReference type="EMBL" id="CP093343">
    <property type="protein sequence ID" value="WOG84695.1"/>
    <property type="molecule type" value="Genomic_DNA"/>
</dbReference>